<dbReference type="InterPro" id="IPR029787">
    <property type="entry name" value="Nucleotide_cyclase"/>
</dbReference>
<evidence type="ECO:0000313" key="2">
    <source>
        <dbReference type="EMBL" id="MBB2901683.1"/>
    </source>
</evidence>
<accession>A0A7W4XX78</accession>
<evidence type="ECO:0000259" key="1">
    <source>
        <dbReference type="PROSITE" id="PS50887"/>
    </source>
</evidence>
<dbReference type="SMART" id="SM00267">
    <property type="entry name" value="GGDEF"/>
    <property type="match status" value="1"/>
</dbReference>
<name>A0A7W4XX78_KINRA</name>
<dbReference type="SUPFAM" id="SSF55073">
    <property type="entry name" value="Nucleotide cyclase"/>
    <property type="match status" value="1"/>
</dbReference>
<comment type="caution">
    <text evidence="2">The sequence shown here is derived from an EMBL/GenBank/DDBJ whole genome shotgun (WGS) entry which is preliminary data.</text>
</comment>
<dbReference type="PROSITE" id="PS50887">
    <property type="entry name" value="GGDEF"/>
    <property type="match status" value="1"/>
</dbReference>
<dbReference type="AlphaFoldDB" id="A0A7W4XX78"/>
<reference evidence="2 3" key="2">
    <citation type="submission" date="2020-08" db="EMBL/GenBank/DDBJ databases">
        <authorList>
            <person name="Partida-Martinez L."/>
            <person name="Huntemann M."/>
            <person name="Clum A."/>
            <person name="Wang J."/>
            <person name="Palaniappan K."/>
            <person name="Ritter S."/>
            <person name="Chen I.-M."/>
            <person name="Stamatis D."/>
            <person name="Reddy T."/>
            <person name="O'Malley R."/>
            <person name="Daum C."/>
            <person name="Shapiro N."/>
            <person name="Ivanova N."/>
            <person name="Kyrpides N."/>
            <person name="Woyke T."/>
        </authorList>
    </citation>
    <scope>NUCLEOTIDE SEQUENCE [LARGE SCALE GENOMIC DNA]</scope>
    <source>
        <strain evidence="2 3">AS2.23</strain>
    </source>
</reference>
<dbReference type="PANTHER" id="PTHR45138">
    <property type="entry name" value="REGULATORY COMPONENTS OF SENSORY TRANSDUCTION SYSTEM"/>
    <property type="match status" value="1"/>
</dbReference>
<dbReference type="NCBIfam" id="TIGR00254">
    <property type="entry name" value="GGDEF"/>
    <property type="match status" value="1"/>
</dbReference>
<dbReference type="GO" id="GO:0052621">
    <property type="term" value="F:diguanylate cyclase activity"/>
    <property type="evidence" value="ECO:0007669"/>
    <property type="project" value="TreeGrafter"/>
</dbReference>
<dbReference type="RefSeq" id="WP_183391690.1">
    <property type="nucleotide sequence ID" value="NZ_JACHVY010000002.1"/>
</dbReference>
<gene>
    <name evidence="2" type="ORF">FHR75_002498</name>
</gene>
<dbReference type="InterPro" id="IPR000160">
    <property type="entry name" value="GGDEF_dom"/>
</dbReference>
<protein>
    <submittedName>
        <fullName evidence="2">Diguanylate cyclase (GGDEF)-like protein</fullName>
    </submittedName>
</protein>
<sequence length="531" mass="57627">MIEGRGRAEGAMGSELDVVSPFGPLDALAETAHRLYLDGYGERAIQACREGLHLSELAGDERTARYLQFVCGVALHQLGRAAEASEEAGHLLRRLGTGAEPVWRAKALALLAESRVDLGMTALAMDHLAEGQLIVTGQPIRTYDHLSATMSVALALNALALFEPADELMVQMLALTFPPARVRLNVAQEAAVLQVSWGAMLEVAGRGADAWPHYATALSRAALMRALALEVDYPEMHARAEAIEAFVLMRTGDTALAEGRLRPAMAAFRLREELAETQIARIALAMASSDAGHRTEAADLLAAVQRVSSSTQLDVWGLTALAVRARNAVQHDGRNEAADALELLAQISLSRLWEDRESRFEALQDRIQQREMAEQHERIGRAALVDPMTGLGNRRRLQQVLERPDQRFSAVLLDVDRFRAVNEEHGRDTGDAVLQRIADLLQRNVSDDDVVVRYGGDEFVVLVPATREATATAERLLEVVRKEPWLEISLGLRVTASVGLAGPASAAEALAAADAAREAAKRAGRDRLVVA</sequence>
<dbReference type="InterPro" id="IPR043128">
    <property type="entry name" value="Rev_trsase/Diguanyl_cyclase"/>
</dbReference>
<dbReference type="InterPro" id="IPR050469">
    <property type="entry name" value="Diguanylate_Cyclase"/>
</dbReference>
<proteinExistence type="predicted"/>
<dbReference type="CDD" id="cd01949">
    <property type="entry name" value="GGDEF"/>
    <property type="match status" value="1"/>
</dbReference>
<organism evidence="2 3">
    <name type="scientific">Kineococcus radiotolerans</name>
    <dbReference type="NCBI Taxonomy" id="131568"/>
    <lineage>
        <taxon>Bacteria</taxon>
        <taxon>Bacillati</taxon>
        <taxon>Actinomycetota</taxon>
        <taxon>Actinomycetes</taxon>
        <taxon>Kineosporiales</taxon>
        <taxon>Kineosporiaceae</taxon>
        <taxon>Kineococcus</taxon>
    </lineage>
</organism>
<dbReference type="EMBL" id="JACHVY010000002">
    <property type="protein sequence ID" value="MBB2901683.1"/>
    <property type="molecule type" value="Genomic_DNA"/>
</dbReference>
<dbReference type="Proteomes" id="UP000533269">
    <property type="component" value="Unassembled WGS sequence"/>
</dbReference>
<dbReference type="GO" id="GO:0043709">
    <property type="term" value="P:cell adhesion involved in single-species biofilm formation"/>
    <property type="evidence" value="ECO:0007669"/>
    <property type="project" value="TreeGrafter"/>
</dbReference>
<dbReference type="GO" id="GO:0005886">
    <property type="term" value="C:plasma membrane"/>
    <property type="evidence" value="ECO:0007669"/>
    <property type="project" value="TreeGrafter"/>
</dbReference>
<dbReference type="PANTHER" id="PTHR45138:SF24">
    <property type="entry name" value="DIGUANYLATE CYCLASE DGCC-RELATED"/>
    <property type="match status" value="1"/>
</dbReference>
<feature type="domain" description="GGDEF" evidence="1">
    <location>
        <begin position="406"/>
        <end position="531"/>
    </location>
</feature>
<dbReference type="Gene3D" id="3.30.70.270">
    <property type="match status" value="1"/>
</dbReference>
<evidence type="ECO:0000313" key="3">
    <source>
        <dbReference type="Proteomes" id="UP000533269"/>
    </source>
</evidence>
<reference evidence="2 3" key="1">
    <citation type="submission" date="2020-08" db="EMBL/GenBank/DDBJ databases">
        <title>The Agave Microbiome: Exploring the role of microbial communities in plant adaptations to desert environments.</title>
        <authorList>
            <person name="Partida-Martinez L.P."/>
        </authorList>
    </citation>
    <scope>NUCLEOTIDE SEQUENCE [LARGE SCALE GENOMIC DNA]</scope>
    <source>
        <strain evidence="2 3">AS2.23</strain>
    </source>
</reference>
<dbReference type="Pfam" id="PF00990">
    <property type="entry name" value="GGDEF"/>
    <property type="match status" value="1"/>
</dbReference>
<dbReference type="GO" id="GO:1902201">
    <property type="term" value="P:negative regulation of bacterial-type flagellum-dependent cell motility"/>
    <property type="evidence" value="ECO:0007669"/>
    <property type="project" value="TreeGrafter"/>
</dbReference>